<dbReference type="CDD" id="cd02440">
    <property type="entry name" value="AdoMet_MTases"/>
    <property type="match status" value="1"/>
</dbReference>
<dbReference type="Pfam" id="PF08241">
    <property type="entry name" value="Methyltransf_11"/>
    <property type="match status" value="1"/>
</dbReference>
<evidence type="ECO:0000256" key="2">
    <source>
        <dbReference type="ARBA" id="ARBA00022603"/>
    </source>
</evidence>
<evidence type="ECO:0000256" key="3">
    <source>
        <dbReference type="ARBA" id="ARBA00022679"/>
    </source>
</evidence>
<proteinExistence type="inferred from homology"/>
<dbReference type="HOGENOM" id="CLU_049344_6_0_9"/>
<evidence type="ECO:0000313" key="5">
    <source>
        <dbReference type="EMBL" id="AIQ61450.1"/>
    </source>
</evidence>
<keyword evidence="2 5" id="KW-0489">Methyltransferase</keyword>
<dbReference type="PANTHER" id="PTHR44942">
    <property type="entry name" value="METHYLTRANSF_11 DOMAIN-CONTAINING PROTEIN"/>
    <property type="match status" value="1"/>
</dbReference>
<dbReference type="InterPro" id="IPR013216">
    <property type="entry name" value="Methyltransf_11"/>
</dbReference>
<dbReference type="Proteomes" id="UP000029518">
    <property type="component" value="Chromosome"/>
</dbReference>
<evidence type="ECO:0000259" key="4">
    <source>
        <dbReference type="Pfam" id="PF08241"/>
    </source>
</evidence>
<organism evidence="5 6">
    <name type="scientific">Paenibacillus borealis</name>
    <dbReference type="NCBI Taxonomy" id="160799"/>
    <lineage>
        <taxon>Bacteria</taxon>
        <taxon>Bacillati</taxon>
        <taxon>Bacillota</taxon>
        <taxon>Bacilli</taxon>
        <taxon>Bacillales</taxon>
        <taxon>Paenibacillaceae</taxon>
        <taxon>Paenibacillus</taxon>
    </lineage>
</organism>
<protein>
    <submittedName>
        <fullName evidence="5">SAM-dependent methyltransferase</fullName>
    </submittedName>
</protein>
<dbReference type="InterPro" id="IPR029063">
    <property type="entry name" value="SAM-dependent_MTases_sf"/>
</dbReference>
<feature type="domain" description="Methyltransferase type 11" evidence="4">
    <location>
        <begin position="49"/>
        <end position="144"/>
    </location>
</feature>
<name>A0A089LN11_PAEBO</name>
<evidence type="ECO:0000256" key="1">
    <source>
        <dbReference type="ARBA" id="ARBA00008361"/>
    </source>
</evidence>
<dbReference type="EMBL" id="CP009285">
    <property type="protein sequence ID" value="AIQ61450.1"/>
    <property type="molecule type" value="Genomic_DNA"/>
</dbReference>
<dbReference type="PANTHER" id="PTHR44942:SF4">
    <property type="entry name" value="METHYLTRANSFERASE TYPE 11 DOMAIN-CONTAINING PROTEIN"/>
    <property type="match status" value="1"/>
</dbReference>
<dbReference type="AlphaFoldDB" id="A0A089LN11"/>
<gene>
    <name evidence="5" type="ORF">PBOR_34505</name>
</gene>
<keyword evidence="6" id="KW-1185">Reference proteome</keyword>
<keyword evidence="3" id="KW-0808">Transferase</keyword>
<comment type="similarity">
    <text evidence="1">Belongs to the methyltransferase superfamily.</text>
</comment>
<dbReference type="GO" id="GO:0008757">
    <property type="term" value="F:S-adenosylmethionine-dependent methyltransferase activity"/>
    <property type="evidence" value="ECO:0007669"/>
    <property type="project" value="InterPro"/>
</dbReference>
<dbReference type="OrthoDB" id="9797252at2"/>
<dbReference type="GO" id="GO:0032259">
    <property type="term" value="P:methylation"/>
    <property type="evidence" value="ECO:0007669"/>
    <property type="project" value="UniProtKB-KW"/>
</dbReference>
<dbReference type="Gene3D" id="3.40.50.150">
    <property type="entry name" value="Vaccinia Virus protein VP39"/>
    <property type="match status" value="1"/>
</dbReference>
<dbReference type="KEGG" id="pbd:PBOR_34505"/>
<reference evidence="5" key="1">
    <citation type="submission" date="2014-08" db="EMBL/GenBank/DDBJ databases">
        <title>Comparative genomics of the Paenibacillus odorifer group.</title>
        <authorList>
            <person name="den Bakker H.C."/>
            <person name="Tsai Y.-C.Y.-C."/>
            <person name="Martin N."/>
            <person name="Korlach J."/>
            <person name="Wiedmann M."/>
        </authorList>
    </citation>
    <scope>NUCLEOTIDE SEQUENCE [LARGE SCALE GENOMIC DNA]</scope>
    <source>
        <strain evidence="5">DSM 13188</strain>
    </source>
</reference>
<dbReference type="SUPFAM" id="SSF53335">
    <property type="entry name" value="S-adenosyl-L-methionine-dependent methyltransferases"/>
    <property type="match status" value="1"/>
</dbReference>
<sequence>MIPTGNSKANIDRFLGYQDEYDRYRPEAPPLVIELLSNYLGRRPAVVADIGCGTGLSTFLWKEAAESVTGVEPNPDMLSKAKEKLNRLENGTEVLSFVQGFSNQLPFASESVDIITCSQSFHWMDPDSTLQEISRCLRPGGVFAAYDCDWPLVLHPSIEVRYNGLIATSDALLTELQPDSDQARKWDKEGHLGRIKASGCFTYAREIVFHNTEACDAERYIGLALSQGGIQTVLKLSPASLEQEIAQFSAEVKNYFRGRTLQVLISYRMRVGVK</sequence>
<dbReference type="InterPro" id="IPR051052">
    <property type="entry name" value="Diverse_substrate_MTase"/>
</dbReference>
<evidence type="ECO:0000313" key="6">
    <source>
        <dbReference type="Proteomes" id="UP000029518"/>
    </source>
</evidence>
<dbReference type="RefSeq" id="WP_042218286.1">
    <property type="nucleotide sequence ID" value="NZ_CP009285.1"/>
</dbReference>
<accession>A0A089LN11</accession>